<protein>
    <submittedName>
        <fullName evidence="1">Uncharacterized protein</fullName>
    </submittedName>
</protein>
<organism evidence="1 2">
    <name type="scientific">Acinetobacter populi</name>
    <dbReference type="NCBI Taxonomy" id="1582270"/>
    <lineage>
        <taxon>Bacteria</taxon>
        <taxon>Pseudomonadati</taxon>
        <taxon>Pseudomonadota</taxon>
        <taxon>Gammaproteobacteria</taxon>
        <taxon>Moraxellales</taxon>
        <taxon>Moraxellaceae</taxon>
        <taxon>Acinetobacter</taxon>
    </lineage>
</organism>
<gene>
    <name evidence="1" type="ORF">CAP51_05765</name>
</gene>
<dbReference type="RefSeq" id="WP_087619756.1">
    <property type="nucleotide sequence ID" value="NZ_NEXX01000001.1"/>
</dbReference>
<proteinExistence type="predicted"/>
<keyword evidence="2" id="KW-1185">Reference proteome</keyword>
<sequence length="332" mass="37841">MFNFLIVRVLESNSFTLPNTIIYGDVELRPASVDSDKELTALKESADDHRLQFDKYTYAARICTIVSSETVLEALSIAADRFSTILDLSASKFHISNVDVSEIGFAKNLASGELHPVKRWGFNPSTSFVMSHGNIQRMDDINYILGLDCELSQRYLRALHWARHGRHENNSQLKILFNWFTLEALLKEGESDNISSNICFLMGFPNNKKRLEISEPFLASISDHPRYDFWKKQLIEDVDKIRIFRNNSAHSGFRIVDFSKPVLALYSQIMIYGTSRSLGAVRFALLNNVKTLVEFKENIANIFENTARANDIHGNIIYSLDQVLLNGNDSYL</sequence>
<dbReference type="AlphaFoldDB" id="A0A1Z9Z3T3"/>
<dbReference type="OrthoDB" id="6402794at2"/>
<evidence type="ECO:0000313" key="1">
    <source>
        <dbReference type="EMBL" id="OUY09099.1"/>
    </source>
</evidence>
<accession>A0A1Z9Z3T3</accession>
<name>A0A1Z9Z3T3_9GAMM</name>
<dbReference type="Proteomes" id="UP000196536">
    <property type="component" value="Unassembled WGS sequence"/>
</dbReference>
<dbReference type="EMBL" id="NEXX01000001">
    <property type="protein sequence ID" value="OUY09099.1"/>
    <property type="molecule type" value="Genomic_DNA"/>
</dbReference>
<comment type="caution">
    <text evidence="1">The sequence shown here is derived from an EMBL/GenBank/DDBJ whole genome shotgun (WGS) entry which is preliminary data.</text>
</comment>
<reference evidence="1 2" key="1">
    <citation type="submission" date="2017-05" db="EMBL/GenBank/DDBJ databases">
        <title>Acinetobacter populi ANC 5415 (= PBJ7), whole genome shotgun sequencing project.</title>
        <authorList>
            <person name="Nemec A."/>
            <person name="Radolfova-Krizova L."/>
        </authorList>
    </citation>
    <scope>NUCLEOTIDE SEQUENCE [LARGE SCALE GENOMIC DNA]</scope>
    <source>
        <strain evidence="1 2">PBJ7</strain>
    </source>
</reference>
<evidence type="ECO:0000313" key="2">
    <source>
        <dbReference type="Proteomes" id="UP000196536"/>
    </source>
</evidence>